<organism evidence="2 3">
    <name type="scientific">Rhizophagus irregularis (strain DAOM 197198w)</name>
    <name type="common">Glomus intraradices</name>
    <dbReference type="NCBI Taxonomy" id="1432141"/>
    <lineage>
        <taxon>Eukaryota</taxon>
        <taxon>Fungi</taxon>
        <taxon>Fungi incertae sedis</taxon>
        <taxon>Mucoromycota</taxon>
        <taxon>Glomeromycotina</taxon>
        <taxon>Glomeromycetes</taxon>
        <taxon>Glomerales</taxon>
        <taxon>Glomeraceae</taxon>
        <taxon>Rhizophagus</taxon>
    </lineage>
</organism>
<dbReference type="Proteomes" id="UP000022910">
    <property type="component" value="Unassembled WGS sequence"/>
</dbReference>
<feature type="transmembrane region" description="Helical" evidence="1">
    <location>
        <begin position="233"/>
        <end position="253"/>
    </location>
</feature>
<feature type="transmembrane region" description="Helical" evidence="1">
    <location>
        <begin position="65"/>
        <end position="82"/>
    </location>
</feature>
<feature type="transmembrane region" description="Helical" evidence="1">
    <location>
        <begin position="148"/>
        <end position="167"/>
    </location>
</feature>
<protein>
    <submittedName>
        <fullName evidence="2">Uncharacterized protein</fullName>
    </submittedName>
</protein>
<gene>
    <name evidence="2" type="ORF">RirG_181220</name>
</gene>
<keyword evidence="1" id="KW-0812">Transmembrane</keyword>
<dbReference type="AlphaFoldDB" id="A0A015KKQ5"/>
<feature type="transmembrane region" description="Helical" evidence="1">
    <location>
        <begin position="7"/>
        <end position="28"/>
    </location>
</feature>
<proteinExistence type="predicted"/>
<evidence type="ECO:0000313" key="2">
    <source>
        <dbReference type="EMBL" id="EXX60296.1"/>
    </source>
</evidence>
<keyword evidence="3" id="KW-1185">Reference proteome</keyword>
<sequence>MGKIFGQFIGGVIIALQLLMIVYLVIIIDKSSLPERGQEISNLTNLPIWINVPCPSLQPEVKRTWLEYVSAFFTGVASLACIQRIRKVNKKNRTNIPTWDTVVDAVNRSITSSKPIDRSMFDIIITVYVTITFFALAVGLVFSVGKLWAIFGIFHNVMEVFIVSALLRMTRVNYVILITLIYSVVSTGAFSLILDFMIPVLFSIVAYQNHVQSDEESQPLIDTNSTNSRLKGLGYLVFAAFVHLIGNISDVVGNDSSISITVFNLSYFVAFPIYAYYVYKDKTDKDNSVKPIQANITVFDFVLLFLWGTTASGISTLIGIKELRCT</sequence>
<dbReference type="HOGENOM" id="CLU_067169_0_0_1"/>
<feature type="transmembrane region" description="Helical" evidence="1">
    <location>
        <begin position="260"/>
        <end position="279"/>
    </location>
</feature>
<accession>A0A015KKQ5</accession>
<feature type="transmembrane region" description="Helical" evidence="1">
    <location>
        <begin position="174"/>
        <end position="207"/>
    </location>
</feature>
<evidence type="ECO:0000256" key="1">
    <source>
        <dbReference type="SAM" id="Phobius"/>
    </source>
</evidence>
<reference evidence="2 3" key="1">
    <citation type="submission" date="2014-02" db="EMBL/GenBank/DDBJ databases">
        <title>Single nucleus genome sequencing reveals high similarity among nuclei of an endomycorrhizal fungus.</title>
        <authorList>
            <person name="Lin K."/>
            <person name="Geurts R."/>
            <person name="Zhang Z."/>
            <person name="Limpens E."/>
            <person name="Saunders D.G."/>
            <person name="Mu D."/>
            <person name="Pang E."/>
            <person name="Cao H."/>
            <person name="Cha H."/>
            <person name="Lin T."/>
            <person name="Zhou Q."/>
            <person name="Shang Y."/>
            <person name="Li Y."/>
            <person name="Ivanov S."/>
            <person name="Sharma T."/>
            <person name="Velzen R.V."/>
            <person name="Ruijter N.D."/>
            <person name="Aanen D.K."/>
            <person name="Win J."/>
            <person name="Kamoun S."/>
            <person name="Bisseling T."/>
            <person name="Huang S."/>
        </authorList>
    </citation>
    <scope>NUCLEOTIDE SEQUENCE [LARGE SCALE GENOMIC DNA]</scope>
    <source>
        <strain evidence="3">DAOM197198w</strain>
    </source>
</reference>
<feature type="transmembrane region" description="Helical" evidence="1">
    <location>
        <begin position="123"/>
        <end position="142"/>
    </location>
</feature>
<evidence type="ECO:0000313" key="3">
    <source>
        <dbReference type="Proteomes" id="UP000022910"/>
    </source>
</evidence>
<keyword evidence="1" id="KW-1133">Transmembrane helix</keyword>
<feature type="transmembrane region" description="Helical" evidence="1">
    <location>
        <begin position="299"/>
        <end position="320"/>
    </location>
</feature>
<name>A0A015KKQ5_RHIIW</name>
<comment type="caution">
    <text evidence="2">The sequence shown here is derived from an EMBL/GenBank/DDBJ whole genome shotgun (WGS) entry which is preliminary data.</text>
</comment>
<keyword evidence="1" id="KW-0472">Membrane</keyword>
<dbReference type="OrthoDB" id="2327125at2759"/>
<dbReference type="EMBL" id="JEMT01025964">
    <property type="protein sequence ID" value="EXX60296.1"/>
    <property type="molecule type" value="Genomic_DNA"/>
</dbReference>